<dbReference type="AlphaFoldDB" id="K0SWW8"/>
<keyword evidence="1" id="KW-0040">ANK repeat</keyword>
<comment type="caution">
    <text evidence="2">The sequence shown here is derived from an EMBL/GenBank/DDBJ whole genome shotgun (WGS) entry which is preliminary data.</text>
</comment>
<evidence type="ECO:0000256" key="1">
    <source>
        <dbReference type="PROSITE-ProRule" id="PRU00023"/>
    </source>
</evidence>
<keyword evidence="3" id="KW-1185">Reference proteome</keyword>
<evidence type="ECO:0000313" key="3">
    <source>
        <dbReference type="Proteomes" id="UP000266841"/>
    </source>
</evidence>
<dbReference type="Gene3D" id="1.25.40.20">
    <property type="entry name" value="Ankyrin repeat-containing domain"/>
    <property type="match status" value="1"/>
</dbReference>
<proteinExistence type="predicted"/>
<gene>
    <name evidence="2" type="ORF">THAOC_09283</name>
</gene>
<reference evidence="2 3" key="1">
    <citation type="journal article" date="2012" name="Genome Biol.">
        <title>Genome and low-iron response of an oceanic diatom adapted to chronic iron limitation.</title>
        <authorList>
            <person name="Lommer M."/>
            <person name="Specht M."/>
            <person name="Roy A.S."/>
            <person name="Kraemer L."/>
            <person name="Andreson R."/>
            <person name="Gutowska M.A."/>
            <person name="Wolf J."/>
            <person name="Bergner S.V."/>
            <person name="Schilhabel M.B."/>
            <person name="Klostermeier U.C."/>
            <person name="Beiko R.G."/>
            <person name="Rosenstiel P."/>
            <person name="Hippler M."/>
            <person name="Laroche J."/>
        </authorList>
    </citation>
    <scope>NUCLEOTIDE SEQUENCE [LARGE SCALE GENOMIC DNA]</scope>
    <source>
        <strain evidence="2 3">CCMP1005</strain>
    </source>
</reference>
<dbReference type="Pfam" id="PF00023">
    <property type="entry name" value="Ank"/>
    <property type="match status" value="1"/>
</dbReference>
<dbReference type="InterPro" id="IPR002110">
    <property type="entry name" value="Ankyrin_rpt"/>
</dbReference>
<dbReference type="PROSITE" id="PS50088">
    <property type="entry name" value="ANK_REPEAT"/>
    <property type="match status" value="1"/>
</dbReference>
<sequence length="123" mass="14008">MVTVEPRSPRSRLAQAVLRHDLDAVKLLVDSATSPAERKRIINYASRWTEDHKAYQSAENPKESTEWFDVTPLTLAVTRGNHAIVEYLLHNGADPDPSKGFLLRMSRSLMTKVWPSIYFHTCT</sequence>
<name>K0SWW8_THAOC</name>
<dbReference type="EMBL" id="AGNL01010034">
    <property type="protein sequence ID" value="EJK69459.1"/>
    <property type="molecule type" value="Genomic_DNA"/>
</dbReference>
<organism evidence="2 3">
    <name type="scientific">Thalassiosira oceanica</name>
    <name type="common">Marine diatom</name>
    <dbReference type="NCBI Taxonomy" id="159749"/>
    <lineage>
        <taxon>Eukaryota</taxon>
        <taxon>Sar</taxon>
        <taxon>Stramenopiles</taxon>
        <taxon>Ochrophyta</taxon>
        <taxon>Bacillariophyta</taxon>
        <taxon>Coscinodiscophyceae</taxon>
        <taxon>Thalassiosirophycidae</taxon>
        <taxon>Thalassiosirales</taxon>
        <taxon>Thalassiosiraceae</taxon>
        <taxon>Thalassiosira</taxon>
    </lineage>
</organism>
<accession>K0SWW8</accession>
<dbReference type="OrthoDB" id="431148at2759"/>
<dbReference type="Proteomes" id="UP000266841">
    <property type="component" value="Unassembled WGS sequence"/>
</dbReference>
<feature type="repeat" description="ANK" evidence="1">
    <location>
        <begin position="68"/>
        <end position="100"/>
    </location>
</feature>
<protein>
    <submittedName>
        <fullName evidence="2">Uncharacterized protein</fullName>
    </submittedName>
</protein>
<dbReference type="SMART" id="SM00248">
    <property type="entry name" value="ANK"/>
    <property type="match status" value="2"/>
</dbReference>
<dbReference type="InterPro" id="IPR036770">
    <property type="entry name" value="Ankyrin_rpt-contain_sf"/>
</dbReference>
<evidence type="ECO:0000313" key="2">
    <source>
        <dbReference type="EMBL" id="EJK69459.1"/>
    </source>
</evidence>
<dbReference type="PROSITE" id="PS50297">
    <property type="entry name" value="ANK_REP_REGION"/>
    <property type="match status" value="1"/>
</dbReference>
<dbReference type="SUPFAM" id="SSF48403">
    <property type="entry name" value="Ankyrin repeat"/>
    <property type="match status" value="1"/>
</dbReference>